<accession>A0A3S3Z5X5</accession>
<keyword evidence="4" id="KW-1185">Reference proteome</keyword>
<dbReference type="SUPFAM" id="SSF50129">
    <property type="entry name" value="GroES-like"/>
    <property type="match status" value="1"/>
</dbReference>
<dbReference type="Pfam" id="PF08240">
    <property type="entry name" value="ADH_N"/>
    <property type="match status" value="1"/>
</dbReference>
<dbReference type="RefSeq" id="WP_128493372.1">
    <property type="nucleotide sequence ID" value="NZ_RZNB01000001.1"/>
</dbReference>
<dbReference type="SMART" id="SM00829">
    <property type="entry name" value="PKS_ER"/>
    <property type="match status" value="1"/>
</dbReference>
<dbReference type="PANTHER" id="PTHR44154">
    <property type="entry name" value="QUINONE OXIDOREDUCTASE"/>
    <property type="match status" value="1"/>
</dbReference>
<dbReference type="InterPro" id="IPR036291">
    <property type="entry name" value="NAD(P)-bd_dom_sf"/>
</dbReference>
<dbReference type="Gene3D" id="3.90.180.10">
    <property type="entry name" value="Medium-chain alcohol dehydrogenases, catalytic domain"/>
    <property type="match status" value="1"/>
</dbReference>
<dbReference type="PANTHER" id="PTHR44154:SF1">
    <property type="entry name" value="QUINONE OXIDOREDUCTASE"/>
    <property type="match status" value="1"/>
</dbReference>
<proteinExistence type="predicted"/>
<reference evidence="3 4" key="1">
    <citation type="submission" date="2018-12" db="EMBL/GenBank/DDBJ databases">
        <authorList>
            <person name="Li F."/>
        </authorList>
    </citation>
    <scope>NUCLEOTIDE SEQUENCE [LARGE SCALE GENOMIC DNA]</scope>
    <source>
        <strain evidence="3 4">11W25H-1</strain>
    </source>
</reference>
<dbReference type="InterPro" id="IPR011032">
    <property type="entry name" value="GroES-like_sf"/>
</dbReference>
<dbReference type="EMBL" id="RZNB01000001">
    <property type="protein sequence ID" value="RWZ52529.1"/>
    <property type="molecule type" value="Genomic_DNA"/>
</dbReference>
<evidence type="ECO:0000313" key="4">
    <source>
        <dbReference type="Proteomes" id="UP000288547"/>
    </source>
</evidence>
<sequence length="303" mass="30419">MRAARYHSYGTPDVLVIEDAPEPHAGENSIRVAVRATSVNQIDVFLRAGHLAQVLPLDLPAVPGMDAVGVVDEVGPGVTDTEVGDVVFGLNGGVSGTTAEFAVLTAWSVVPEQWTTTQAAAAGLAGATAATAIEALGDVEGLTVLVEGASGVVGSAAAAFALTAGATVIGTGSRSSFPYLEGMGVLPTTYGPGLAERVAALAPSGVDAGLHAAPSPSDSLPDIVAIVGNADRVVTVLSAQEAARLGALSVIARHDSVLLRDAAALGEAGLWTPRVGHDFPLADIIDAHRTAESSSGKVVVTQR</sequence>
<dbReference type="AlphaFoldDB" id="A0A3S3Z5X5"/>
<dbReference type="GO" id="GO:0016491">
    <property type="term" value="F:oxidoreductase activity"/>
    <property type="evidence" value="ECO:0007669"/>
    <property type="project" value="InterPro"/>
</dbReference>
<feature type="domain" description="Enoyl reductase (ER)" evidence="2">
    <location>
        <begin position="10"/>
        <end position="300"/>
    </location>
</feature>
<gene>
    <name evidence="3" type="ORF">ELQ90_00795</name>
</gene>
<name>A0A3S3Z5X5_9MICO</name>
<dbReference type="Proteomes" id="UP000288547">
    <property type="component" value="Unassembled WGS sequence"/>
</dbReference>
<dbReference type="InterPro" id="IPR051603">
    <property type="entry name" value="Zinc-ADH_QOR/CCCR"/>
</dbReference>
<dbReference type="OrthoDB" id="3727682at2"/>
<dbReference type="SUPFAM" id="SSF51735">
    <property type="entry name" value="NAD(P)-binding Rossmann-fold domains"/>
    <property type="match status" value="1"/>
</dbReference>
<evidence type="ECO:0000313" key="3">
    <source>
        <dbReference type="EMBL" id="RWZ52529.1"/>
    </source>
</evidence>
<keyword evidence="1" id="KW-0521">NADP</keyword>
<evidence type="ECO:0000256" key="1">
    <source>
        <dbReference type="ARBA" id="ARBA00022857"/>
    </source>
</evidence>
<dbReference type="InterPro" id="IPR013154">
    <property type="entry name" value="ADH-like_N"/>
</dbReference>
<dbReference type="Gene3D" id="3.40.50.720">
    <property type="entry name" value="NAD(P)-binding Rossmann-like Domain"/>
    <property type="match status" value="1"/>
</dbReference>
<dbReference type="InterPro" id="IPR020843">
    <property type="entry name" value="ER"/>
</dbReference>
<organism evidence="3 4">
    <name type="scientific">Labedella phragmitis</name>
    <dbReference type="NCBI Taxonomy" id="2498849"/>
    <lineage>
        <taxon>Bacteria</taxon>
        <taxon>Bacillati</taxon>
        <taxon>Actinomycetota</taxon>
        <taxon>Actinomycetes</taxon>
        <taxon>Micrococcales</taxon>
        <taxon>Microbacteriaceae</taxon>
        <taxon>Labedella</taxon>
    </lineage>
</organism>
<evidence type="ECO:0000259" key="2">
    <source>
        <dbReference type="SMART" id="SM00829"/>
    </source>
</evidence>
<protein>
    <submittedName>
        <fullName evidence="3">NADP-dependent oxidoreductase</fullName>
    </submittedName>
</protein>
<comment type="caution">
    <text evidence="3">The sequence shown here is derived from an EMBL/GenBank/DDBJ whole genome shotgun (WGS) entry which is preliminary data.</text>
</comment>